<sequence>TPSKKPIGKAKEDLTLEKKTELEKRLQDMSGHLNHRKKPNKKGKCSPPVVDGLLHP</sequence>
<accession>A0A401THR1</accession>
<evidence type="ECO:0000313" key="3">
    <source>
        <dbReference type="Proteomes" id="UP000287033"/>
    </source>
</evidence>
<keyword evidence="3" id="KW-1185">Reference proteome</keyword>
<feature type="non-terminal residue" evidence="2">
    <location>
        <position position="1"/>
    </location>
</feature>
<dbReference type="Proteomes" id="UP000287033">
    <property type="component" value="Unassembled WGS sequence"/>
</dbReference>
<proteinExistence type="predicted"/>
<gene>
    <name evidence="2" type="ORF">chiPu_0026126</name>
</gene>
<protein>
    <submittedName>
        <fullName evidence="2">Uncharacterized protein</fullName>
    </submittedName>
</protein>
<dbReference type="AlphaFoldDB" id="A0A401THR1"/>
<feature type="compositionally biased region" description="Basic residues" evidence="1">
    <location>
        <begin position="33"/>
        <end position="44"/>
    </location>
</feature>
<comment type="caution">
    <text evidence="2">The sequence shown here is derived from an EMBL/GenBank/DDBJ whole genome shotgun (WGS) entry which is preliminary data.</text>
</comment>
<dbReference type="EMBL" id="BEZZ01072905">
    <property type="protein sequence ID" value="GCC42175.1"/>
    <property type="molecule type" value="Genomic_DNA"/>
</dbReference>
<dbReference type="STRING" id="137246.A0A401THR1"/>
<feature type="region of interest" description="Disordered" evidence="1">
    <location>
        <begin position="26"/>
        <end position="56"/>
    </location>
</feature>
<name>A0A401THR1_CHIPU</name>
<evidence type="ECO:0000313" key="2">
    <source>
        <dbReference type="EMBL" id="GCC42175.1"/>
    </source>
</evidence>
<organism evidence="2 3">
    <name type="scientific">Chiloscyllium punctatum</name>
    <name type="common">Brownbanded bambooshark</name>
    <name type="synonym">Hemiscyllium punctatum</name>
    <dbReference type="NCBI Taxonomy" id="137246"/>
    <lineage>
        <taxon>Eukaryota</taxon>
        <taxon>Metazoa</taxon>
        <taxon>Chordata</taxon>
        <taxon>Craniata</taxon>
        <taxon>Vertebrata</taxon>
        <taxon>Chondrichthyes</taxon>
        <taxon>Elasmobranchii</taxon>
        <taxon>Galeomorphii</taxon>
        <taxon>Galeoidea</taxon>
        <taxon>Orectolobiformes</taxon>
        <taxon>Hemiscylliidae</taxon>
        <taxon>Chiloscyllium</taxon>
    </lineage>
</organism>
<evidence type="ECO:0000256" key="1">
    <source>
        <dbReference type="SAM" id="MobiDB-lite"/>
    </source>
</evidence>
<reference evidence="2 3" key="1">
    <citation type="journal article" date="2018" name="Nat. Ecol. Evol.">
        <title>Shark genomes provide insights into elasmobranch evolution and the origin of vertebrates.</title>
        <authorList>
            <person name="Hara Y"/>
            <person name="Yamaguchi K"/>
            <person name="Onimaru K"/>
            <person name="Kadota M"/>
            <person name="Koyanagi M"/>
            <person name="Keeley SD"/>
            <person name="Tatsumi K"/>
            <person name="Tanaka K"/>
            <person name="Motone F"/>
            <person name="Kageyama Y"/>
            <person name="Nozu R"/>
            <person name="Adachi N"/>
            <person name="Nishimura O"/>
            <person name="Nakagawa R"/>
            <person name="Tanegashima C"/>
            <person name="Kiyatake I"/>
            <person name="Matsumoto R"/>
            <person name="Murakumo K"/>
            <person name="Nishida K"/>
            <person name="Terakita A"/>
            <person name="Kuratani S"/>
            <person name="Sato K"/>
            <person name="Hyodo S Kuraku.S."/>
        </authorList>
    </citation>
    <scope>NUCLEOTIDE SEQUENCE [LARGE SCALE GENOMIC DNA]</scope>
</reference>